<gene>
    <name evidence="1" type="ORF">IAA81_05755</name>
</gene>
<reference evidence="1" key="1">
    <citation type="submission" date="2020-10" db="EMBL/GenBank/DDBJ databases">
        <authorList>
            <person name="Gilroy R."/>
        </authorList>
    </citation>
    <scope>NUCLEOTIDE SEQUENCE</scope>
    <source>
        <strain evidence="1">10532</strain>
    </source>
</reference>
<reference evidence="1" key="2">
    <citation type="journal article" date="2021" name="PeerJ">
        <title>Extensive microbial diversity within the chicken gut microbiome revealed by metagenomics and culture.</title>
        <authorList>
            <person name="Gilroy R."/>
            <person name="Ravi A."/>
            <person name="Getino M."/>
            <person name="Pursley I."/>
            <person name="Horton D.L."/>
            <person name="Alikhan N.F."/>
            <person name="Baker D."/>
            <person name="Gharbi K."/>
            <person name="Hall N."/>
            <person name="Watson M."/>
            <person name="Adriaenssens E.M."/>
            <person name="Foster-Nyarko E."/>
            <person name="Jarju S."/>
            <person name="Secka A."/>
            <person name="Antonio M."/>
            <person name="Oren A."/>
            <person name="Chaudhuri R.R."/>
            <person name="La Ragione R."/>
            <person name="Hildebrand F."/>
            <person name="Pallen M.J."/>
        </authorList>
    </citation>
    <scope>NUCLEOTIDE SEQUENCE</scope>
    <source>
        <strain evidence="1">10532</strain>
    </source>
</reference>
<evidence type="ECO:0000313" key="1">
    <source>
        <dbReference type="EMBL" id="MBO8457717.1"/>
    </source>
</evidence>
<dbReference type="Gene3D" id="2.60.40.4270">
    <property type="entry name" value="Listeria-Bacteroides repeat domain"/>
    <property type="match status" value="1"/>
</dbReference>
<accession>A0A9D9HPD9</accession>
<dbReference type="AlphaFoldDB" id="A0A9D9HPD9"/>
<sequence length="513" mass="59298">MSGIFFIFVFTGCEFLADLNAWFNEEESCSVFIQLDLNGGKYKNSGENLFVEISSGESIKNFMYKRMYDELEYPDFLNPSVTGTLYNAYHIRKTVGTQVYWLEGFTRTKDSSDFVDIVSEEDQGQIFYAKWVPAESILPVYYDRTNPENPIRIVFRPEDFGMKNILIDNVILFGHFPNDSYWFNNGFRNEFGGEPDSYKYCLTKNQDDTYSINLPESFLEKRNNPTIFKFMVFSGVREIRVGFNTEDEFFFTPMLPYEFFFVTANNRKNLLCYPARILEFLKGNYIESSNLSEKITVTLDGNGGARDGASVKTETVYSLVPLRSSLGFKRDGYVFKGWSFSPEGGNIPGSVDAGSTLYACWKSIDSLEKRPVFLDSEDNFVFVFDPALYFYFIGYPEQESLDIYIRSGFNGWLQNGNLWAPDERFRLKYNPETGDYRLKIPFDEMVNVYHAAPGDSFKFYLDDGLGFDETWYGYTDCKLDEVDVDLKFSFPDFGTGDFLIPAEYFQLTSLQNN</sequence>
<protein>
    <submittedName>
        <fullName evidence="1">InlB B-repeat-containing protein</fullName>
    </submittedName>
</protein>
<dbReference type="InterPro" id="IPR042229">
    <property type="entry name" value="Listeria/Bacterioides_rpt_sf"/>
</dbReference>
<dbReference type="Proteomes" id="UP000823638">
    <property type="component" value="Unassembled WGS sequence"/>
</dbReference>
<evidence type="ECO:0000313" key="2">
    <source>
        <dbReference type="Proteomes" id="UP000823638"/>
    </source>
</evidence>
<name>A0A9D9HPD9_9SPIR</name>
<comment type="caution">
    <text evidence="1">The sequence shown here is derived from an EMBL/GenBank/DDBJ whole genome shotgun (WGS) entry which is preliminary data.</text>
</comment>
<proteinExistence type="predicted"/>
<dbReference type="EMBL" id="JADIMM010000075">
    <property type="protein sequence ID" value="MBO8457717.1"/>
    <property type="molecule type" value="Genomic_DNA"/>
</dbReference>
<organism evidence="1 2">
    <name type="scientific">Candidatus Gallitreponema excrementavium</name>
    <dbReference type="NCBI Taxonomy" id="2840840"/>
    <lineage>
        <taxon>Bacteria</taxon>
        <taxon>Pseudomonadati</taxon>
        <taxon>Spirochaetota</taxon>
        <taxon>Spirochaetia</taxon>
        <taxon>Spirochaetales</taxon>
        <taxon>Candidatus Gallitreponema</taxon>
    </lineage>
</organism>